<dbReference type="InterPro" id="IPR019204">
    <property type="entry name" value="DUF2070_membrane"/>
</dbReference>
<keyword evidence="1" id="KW-0472">Membrane</keyword>
<reference evidence="3" key="2">
    <citation type="journal article" date="2014" name="ISME J.">
        <title>Microbial stratification in low pH oxic and suboxic macroscopic growths along an acid mine drainage.</title>
        <authorList>
            <person name="Mendez-Garcia C."/>
            <person name="Mesa V."/>
            <person name="Sprenger R.R."/>
            <person name="Richter M."/>
            <person name="Diez M.S."/>
            <person name="Solano J."/>
            <person name="Bargiela R."/>
            <person name="Golyshina O.V."/>
            <person name="Manteca A."/>
            <person name="Ramos J.L."/>
            <person name="Gallego J.R."/>
            <person name="Llorente I."/>
            <person name="Martins Dos Santos V.A."/>
            <person name="Jensen O.N."/>
            <person name="Pelaez A.I."/>
            <person name="Sanchez J."/>
            <person name="Ferrer M."/>
        </authorList>
    </citation>
    <scope>NUCLEOTIDE SEQUENCE</scope>
</reference>
<proteinExistence type="predicted"/>
<feature type="non-terminal residue" evidence="3">
    <location>
        <position position="1"/>
    </location>
</feature>
<evidence type="ECO:0000256" key="1">
    <source>
        <dbReference type="SAM" id="Phobius"/>
    </source>
</evidence>
<evidence type="ECO:0000259" key="2">
    <source>
        <dbReference type="Pfam" id="PF09843"/>
    </source>
</evidence>
<accession>T0ZJ26</accession>
<feature type="transmembrane region" description="Helical" evidence="1">
    <location>
        <begin position="230"/>
        <end position="253"/>
    </location>
</feature>
<gene>
    <name evidence="3" type="ORF">B2A_09595</name>
</gene>
<dbReference type="AlphaFoldDB" id="T0ZJ26"/>
<feature type="domain" description="DUF2070" evidence="2">
    <location>
        <begin position="1"/>
        <end position="243"/>
    </location>
</feature>
<keyword evidence="1" id="KW-1133">Transmembrane helix</keyword>
<comment type="caution">
    <text evidence="3">The sequence shown here is derived from an EMBL/GenBank/DDBJ whole genome shotgun (WGS) entry which is preliminary data.</text>
</comment>
<reference evidence="3" key="1">
    <citation type="submission" date="2013-08" db="EMBL/GenBank/DDBJ databases">
        <authorList>
            <person name="Mendez C."/>
            <person name="Richter M."/>
            <person name="Ferrer M."/>
            <person name="Sanchez J."/>
        </authorList>
    </citation>
    <scope>NUCLEOTIDE SEQUENCE</scope>
</reference>
<name>T0ZJ26_9ZZZZ</name>
<organism evidence="3">
    <name type="scientific">mine drainage metagenome</name>
    <dbReference type="NCBI Taxonomy" id="410659"/>
    <lineage>
        <taxon>unclassified sequences</taxon>
        <taxon>metagenomes</taxon>
        <taxon>ecological metagenomes</taxon>
    </lineage>
</organism>
<evidence type="ECO:0000313" key="3">
    <source>
        <dbReference type="EMBL" id="EQD44447.1"/>
    </source>
</evidence>
<dbReference type="Pfam" id="PF09843">
    <property type="entry name" value="DUF2070"/>
    <property type="match status" value="1"/>
</dbReference>
<keyword evidence="1" id="KW-0812">Transmembrane</keyword>
<sequence length="254" mass="26615">QLFGNVTLVVVSQAPEPTDDIAFSVADRLQREISAETGLSIALVDAHNSYVQGRGDITYGTPIAERLIADAKAAVSAARASAVDSPIEVGVGIRDGYDIGHDGIGPQGMRALVVRAAGATTAYVLVDGNNLLVGRRDPIVRALEGLVDVAEVMTTDNHVVHEVDGGINPVGERLPTEALVRGASESVRAALADLGPSEVRFGSRELTNVRALGPGFTARLLTSLGDTLTMFQYMLVATLLLLLTGSLVVAFAFR</sequence>
<protein>
    <recommendedName>
        <fullName evidence="2">DUF2070 domain-containing protein</fullName>
    </recommendedName>
</protein>
<dbReference type="EMBL" id="AUZZ01006929">
    <property type="protein sequence ID" value="EQD44447.1"/>
    <property type="molecule type" value="Genomic_DNA"/>
</dbReference>